<dbReference type="EMBL" id="FONA01000004">
    <property type="protein sequence ID" value="SFD92771.1"/>
    <property type="molecule type" value="Genomic_DNA"/>
</dbReference>
<dbReference type="Pfam" id="PF13365">
    <property type="entry name" value="Trypsin_2"/>
    <property type="match status" value="1"/>
</dbReference>
<name>A0A1I1WCK6_9BACT</name>
<dbReference type="InterPro" id="IPR022409">
    <property type="entry name" value="PKD/Chitinase_dom"/>
</dbReference>
<dbReference type="Pfam" id="PF18962">
    <property type="entry name" value="Por_Secre_tail"/>
    <property type="match status" value="1"/>
</dbReference>
<dbReference type="OrthoDB" id="9342482at2"/>
<keyword evidence="3" id="KW-1185">Reference proteome</keyword>
<gene>
    <name evidence="2" type="ORF">SAMN05444380_10443</name>
</gene>
<dbReference type="SUPFAM" id="SSF49299">
    <property type="entry name" value="PKD domain"/>
    <property type="match status" value="1"/>
</dbReference>
<evidence type="ECO:0000313" key="3">
    <source>
        <dbReference type="Proteomes" id="UP000181976"/>
    </source>
</evidence>
<dbReference type="AlphaFoldDB" id="A0A1I1WCK6"/>
<dbReference type="eggNOG" id="COG3291">
    <property type="taxonomic scope" value="Bacteria"/>
</dbReference>
<feature type="domain" description="PKD/Chitinase" evidence="1">
    <location>
        <begin position="446"/>
        <end position="531"/>
    </location>
</feature>
<dbReference type="Gene3D" id="2.60.40.10">
    <property type="entry name" value="Immunoglobulins"/>
    <property type="match status" value="1"/>
</dbReference>
<dbReference type="PANTHER" id="PTHR36234">
    <property type="entry name" value="LYSYL ENDOPEPTIDASE"/>
    <property type="match status" value="1"/>
</dbReference>
<dbReference type="PANTHER" id="PTHR36234:SF5">
    <property type="entry name" value="LYSYL ENDOPEPTIDASE"/>
    <property type="match status" value="1"/>
</dbReference>
<dbReference type="CDD" id="cd00146">
    <property type="entry name" value="PKD"/>
    <property type="match status" value="1"/>
</dbReference>
<dbReference type="SUPFAM" id="SSF50494">
    <property type="entry name" value="Trypsin-like serine proteases"/>
    <property type="match status" value="1"/>
</dbReference>
<dbReference type="RefSeq" id="WP_010528172.1">
    <property type="nucleotide sequence ID" value="NZ_AFSL01000073.1"/>
</dbReference>
<dbReference type="Proteomes" id="UP000181976">
    <property type="component" value="Unassembled WGS sequence"/>
</dbReference>
<evidence type="ECO:0000259" key="1">
    <source>
        <dbReference type="SMART" id="SM00089"/>
    </source>
</evidence>
<organism evidence="2 3">
    <name type="scientific">Thermophagus xiamenensis</name>
    <dbReference type="NCBI Taxonomy" id="385682"/>
    <lineage>
        <taxon>Bacteria</taxon>
        <taxon>Pseudomonadati</taxon>
        <taxon>Bacteroidota</taxon>
        <taxon>Bacteroidia</taxon>
        <taxon>Marinilabiliales</taxon>
        <taxon>Marinilabiliaceae</taxon>
        <taxon>Thermophagus</taxon>
    </lineage>
</organism>
<reference evidence="2 3" key="1">
    <citation type="submission" date="2016-10" db="EMBL/GenBank/DDBJ databases">
        <authorList>
            <person name="de Groot N.N."/>
        </authorList>
    </citation>
    <scope>NUCLEOTIDE SEQUENCE [LARGE SCALE GENOMIC DNA]</scope>
    <source>
        <strain evidence="2 3">DSM 19012</strain>
    </source>
</reference>
<dbReference type="Gene3D" id="2.40.10.10">
    <property type="entry name" value="Trypsin-like serine proteases"/>
    <property type="match status" value="2"/>
</dbReference>
<dbReference type="InParanoid" id="A0A1I1WCK6"/>
<evidence type="ECO:0000313" key="2">
    <source>
        <dbReference type="EMBL" id="SFD92771.1"/>
    </source>
</evidence>
<accession>A0A1I1WCK6</accession>
<dbReference type="InterPro" id="IPR035986">
    <property type="entry name" value="PKD_dom_sf"/>
</dbReference>
<dbReference type="InterPro" id="IPR043504">
    <property type="entry name" value="Peptidase_S1_PA_chymotrypsin"/>
</dbReference>
<dbReference type="InterPro" id="IPR013783">
    <property type="entry name" value="Ig-like_fold"/>
</dbReference>
<dbReference type="NCBIfam" id="TIGR04183">
    <property type="entry name" value="Por_Secre_tail"/>
    <property type="match status" value="1"/>
</dbReference>
<protein>
    <submittedName>
        <fullName evidence="2">Por secretion system C-terminal sorting domain-containing protein</fullName>
    </submittedName>
</protein>
<dbReference type="InterPro" id="IPR026444">
    <property type="entry name" value="Secre_tail"/>
</dbReference>
<sequence length="849" mass="94354">MRKQIYFSLFLLFGLINGPIVISQISIHTTPASFNQEASLKGTHKIPIQILDSIKVDLQKALDEKNGIPNRMGIVQKIAINLRDSALKTTIGGVQIWRYRIHCPDAVSLGLFFSSYLLPPGAELFVYNADTTTLRGAFTEINNKKYRKLSIATVPGNSIIIEYNEPVDAQFEGELFLESVFTAYRNMVTTDSPYIDINCEEGNDWKDQKRSVCLMTFAEGRDWYVCTGALVNNTREDATPFFLTANHCIYSEEVAQTLITYFNYENSVCNGSDASPDQSLSGAELLATSDYNDFTLLKLSEDPPDAYQPYFAGWNANDTITTTSATCIHHPEGNPKSIAIDYDAPVSYDYRVIWDDDLITDANTHWMVQYDSGADASGSSGSPLFDDNHRIIGQLHGGDDDISLFGKFSLSWDYYSNATAQLKYWLDPINSGIKVLDGLDYNRTPTANFETDVSLACLNTTVYLTDQSKGSPEQWHWEIQPSTFAFVNGTNEYTQNPEVIFTEENIYTITLIVSNEFGTDTLQKNNIVEAKSTFNVSFINLSDEISMCGKSIDHIEWQAQGAENYSFWVSQDNLIDYEYNDNVITLATNESARQNGSFDSYVVTTGGHGSCLSSDTVLLHVLYPINDKIENAIPLSLGYNGSFSIDCGTVNTLEPAPPATECSQNQNCFTTTADESDNSVWFSFKAPSNGQISVYADGTPMQLSVFQSKTYDDITTTNNDFSLVAASGYSTTPSLGNLIVEPFKQYWLQVYSDQEYGDIEITLLSHTIEVYPNPSDGIFHLTISGVSDEQTFNLSVLSATGKKVLSKEISISPQNTTFDLNLTGIPSGIYYIHATSNQDKLTKKIIIRP</sequence>
<dbReference type="eggNOG" id="COG3591">
    <property type="taxonomic scope" value="Bacteria"/>
</dbReference>
<dbReference type="STRING" id="385682.SAMN05444380_10443"/>
<dbReference type="SMART" id="SM00089">
    <property type="entry name" value="PKD"/>
    <property type="match status" value="1"/>
</dbReference>
<dbReference type="InterPro" id="IPR009003">
    <property type="entry name" value="Peptidase_S1_PA"/>
</dbReference>
<proteinExistence type="predicted"/>